<evidence type="ECO:0000256" key="12">
    <source>
        <dbReference type="RuleBase" id="RU361133"/>
    </source>
</evidence>
<feature type="binding site" evidence="11">
    <location>
        <position position="338"/>
    </location>
    <ligand>
        <name>Ca(2+)</name>
        <dbReference type="ChEBI" id="CHEBI:29108"/>
    </ligand>
</feature>
<comment type="catalytic activity">
    <reaction evidence="9">
        <text>a 1,2-diacyl-sn-glycero-3-phospho-(1D-myo-inositol) + H2O = 1D-myo-inositol 1-phosphate + a 1,2-diacyl-sn-glycerol + H(+)</text>
        <dbReference type="Rhea" id="RHEA:43484"/>
        <dbReference type="ChEBI" id="CHEBI:15377"/>
        <dbReference type="ChEBI" id="CHEBI:15378"/>
        <dbReference type="ChEBI" id="CHEBI:17815"/>
        <dbReference type="ChEBI" id="CHEBI:57880"/>
        <dbReference type="ChEBI" id="CHEBI:58433"/>
    </reaction>
    <physiologicalReaction direction="left-to-right" evidence="9">
        <dbReference type="Rhea" id="RHEA:43485"/>
    </physiologicalReaction>
</comment>
<evidence type="ECO:0000256" key="13">
    <source>
        <dbReference type="SAM" id="Coils"/>
    </source>
</evidence>
<accession>A0AAY4D1V3</accession>
<keyword evidence="2" id="KW-0597">Phosphoprotein</keyword>
<dbReference type="SUPFAM" id="SSF50729">
    <property type="entry name" value="PH domain-like"/>
    <property type="match status" value="1"/>
</dbReference>
<dbReference type="Gene3D" id="2.30.29.240">
    <property type="match status" value="1"/>
</dbReference>
<feature type="domain" description="C2" evidence="15">
    <location>
        <begin position="602"/>
        <end position="729"/>
    </location>
</feature>
<evidence type="ECO:0000256" key="3">
    <source>
        <dbReference type="ARBA" id="ARBA00022801"/>
    </source>
</evidence>
<feature type="binding site" evidence="11">
    <location>
        <position position="307"/>
    </location>
    <ligand>
        <name>Ca(2+)</name>
        <dbReference type="ChEBI" id="CHEBI:29108"/>
    </ligand>
</feature>
<evidence type="ECO:0000259" key="15">
    <source>
        <dbReference type="PROSITE" id="PS50004"/>
    </source>
</evidence>
<evidence type="ECO:0000259" key="16">
    <source>
        <dbReference type="PROSITE" id="PS50008"/>
    </source>
</evidence>
<dbReference type="Pfam" id="PF00387">
    <property type="entry name" value="PI-PLC-Y"/>
    <property type="match status" value="1"/>
</dbReference>
<dbReference type="InterPro" id="IPR037862">
    <property type="entry name" value="PLC-beta_PH"/>
</dbReference>
<evidence type="ECO:0000256" key="14">
    <source>
        <dbReference type="SAM" id="MobiDB-lite"/>
    </source>
</evidence>
<feature type="active site" evidence="10">
    <location>
        <position position="353"/>
    </location>
</feature>
<comment type="catalytic activity">
    <reaction evidence="8">
        <text>a 1,2-diacyl-sn-glycero-3-phospho-(1D-myo-inositol-4,5-bisphosphate) + H2O = 1D-myo-inositol 1,4,5-trisphosphate + a 1,2-diacyl-sn-glycerol + H(+)</text>
        <dbReference type="Rhea" id="RHEA:33179"/>
        <dbReference type="ChEBI" id="CHEBI:15377"/>
        <dbReference type="ChEBI" id="CHEBI:15378"/>
        <dbReference type="ChEBI" id="CHEBI:17815"/>
        <dbReference type="ChEBI" id="CHEBI:58456"/>
        <dbReference type="ChEBI" id="CHEBI:203600"/>
        <dbReference type="EC" id="3.1.4.11"/>
    </reaction>
    <physiologicalReaction direction="left-to-right" evidence="8">
        <dbReference type="Rhea" id="RHEA:33180"/>
    </physiologicalReaction>
</comment>
<dbReference type="InterPro" id="IPR035892">
    <property type="entry name" value="C2_domain_sf"/>
</dbReference>
<dbReference type="InterPro" id="IPR042531">
    <property type="entry name" value="PLC-beta_C_sf"/>
</dbReference>
<dbReference type="Pfam" id="PF22631">
    <property type="entry name" value="PLCB1-4-like_EFh"/>
    <property type="match status" value="1"/>
</dbReference>
<dbReference type="SMART" id="SM00148">
    <property type="entry name" value="PLCXc"/>
    <property type="match status" value="1"/>
</dbReference>
<dbReference type="Gene3D" id="1.20.1230.10">
    <property type="entry name" value="Phospholipase C beta, distal C-terminal domain"/>
    <property type="match status" value="1"/>
</dbReference>
<evidence type="ECO:0000256" key="6">
    <source>
        <dbReference type="ARBA" id="ARBA00023098"/>
    </source>
</evidence>
<proteinExistence type="predicted"/>
<dbReference type="InterPro" id="IPR017946">
    <property type="entry name" value="PLC-like_Pdiesterase_TIM-brl"/>
</dbReference>
<dbReference type="GO" id="GO:0005737">
    <property type="term" value="C:cytoplasm"/>
    <property type="evidence" value="ECO:0007669"/>
    <property type="project" value="TreeGrafter"/>
</dbReference>
<dbReference type="InterPro" id="IPR001711">
    <property type="entry name" value="PLipase_C_Pinositol-sp_Y"/>
</dbReference>
<sequence>MIKKRYTLQEPEVKDYLVKGDRFTMWKEVSIHQKIMSLLCPFYSETHFLDVATIRDTRSGKYAKLPKHPKVRNVLNMDFPDSNHLAKALTVVSGSDMVTLTYHNFFAQKEKVSQNWAADILAIVYNPLRANACRQVFLDKIYVRICLQTNKDGKIPVKNFYKMFPADKKRIDNALSAAGLPKGKFDSIKADVLTEAKFKEFLMHFYFHANAKPIMTKETLVKFLNEKQRDSRLNEELYPPLRIEQVKAIIEKYEPLSANVSRGQISPEGLMQYLMGPQTSVIILDRLAQCQEMTQPLPHYYIKSSHNTYLTAGQFSGPSSPEMYRQCLLSGCRCLELDCWKGKPPDEEPIITHGFTMTTEILFKDVIEAISESAFKTSQYPVILSFENHVDTVKQQEKMANYCRTIFGDALLIDPLEKYPLKAGQQIPSPSELMGKILIKNKKGNSAAPKAKKAQGPEQPQNPAGTTAADLSNSGAGQEVTAFEEMSALVNYIQPNKFVSFDNAKKKNKSYVISSFVETKGESLITKTAVEFVEYNKRQMSRIYPKGTRMDSSNYSPQPFWYAGCQMVALNYQTMDFPMQLNMALFEFNGRTGYLLKHDLLRRNDKKFDPYTDRIDTIVANTLSIKIYSGQFLSEKSVKTGVEVEIIGLPGDPKRKYRTKLSATPNAINPVWNEEPFVFEKILLPEMASLRILVYEEGGKFIGHRIIPIDAIQSGFHHICLRSESNVPLTLPALFVYIEVKDYIPAAFAGKKKWFLLFLFLLLLVCPLHLTEQFYKFTGPSLVTELNILNLISFRLHRCLIQSCEVFRQTIETIREELIQQKSYQKVIKRQEKDLKEVEKKYQKKNEELTQKYSDLFKALKKKNSLKKKE</sequence>
<feature type="compositionally biased region" description="Polar residues" evidence="14">
    <location>
        <begin position="458"/>
        <end position="473"/>
    </location>
</feature>
<keyword evidence="3 12" id="KW-0378">Hydrolase</keyword>
<comment type="cofactor">
    <cofactor evidence="11">
        <name>Ca(2+)</name>
        <dbReference type="ChEBI" id="CHEBI:29108"/>
    </cofactor>
    <text evidence="11">Binds 1 Ca(2+) ion per subunit.</text>
</comment>
<dbReference type="EC" id="3.1.4.11" evidence="1 12"/>
<dbReference type="PIRSF" id="PIRSF000956">
    <property type="entry name" value="PLC-beta"/>
    <property type="match status" value="1"/>
</dbReference>
<dbReference type="PROSITE" id="PS50008">
    <property type="entry name" value="PIPLC_Y_DOMAIN"/>
    <property type="match status" value="1"/>
</dbReference>
<feature type="domain" description="PI-PLC Y-box" evidence="16">
    <location>
        <begin position="486"/>
        <end position="602"/>
    </location>
</feature>
<dbReference type="InterPro" id="IPR000008">
    <property type="entry name" value="C2_dom"/>
</dbReference>
<dbReference type="CDD" id="cd00275">
    <property type="entry name" value="C2_PLC_like"/>
    <property type="match status" value="1"/>
</dbReference>
<evidence type="ECO:0000256" key="1">
    <source>
        <dbReference type="ARBA" id="ARBA00012368"/>
    </source>
</evidence>
<dbReference type="GO" id="GO:0007186">
    <property type="term" value="P:G protein-coupled receptor signaling pathway"/>
    <property type="evidence" value="ECO:0007669"/>
    <property type="project" value="TreeGrafter"/>
</dbReference>
<feature type="coiled-coil region" evidence="13">
    <location>
        <begin position="821"/>
        <end position="859"/>
    </location>
</feature>
<dbReference type="GO" id="GO:0051209">
    <property type="term" value="P:release of sequestered calcium ion into cytosol"/>
    <property type="evidence" value="ECO:0007669"/>
    <property type="project" value="TreeGrafter"/>
</dbReference>
<dbReference type="GO" id="GO:0048015">
    <property type="term" value="P:phosphatidylinositol-mediated signaling"/>
    <property type="evidence" value="ECO:0007669"/>
    <property type="project" value="TreeGrafter"/>
</dbReference>
<dbReference type="InterPro" id="IPR011992">
    <property type="entry name" value="EF-hand-dom_pair"/>
</dbReference>
<evidence type="ECO:0000256" key="8">
    <source>
        <dbReference type="ARBA" id="ARBA00023674"/>
    </source>
</evidence>
<dbReference type="InterPro" id="IPR001192">
    <property type="entry name" value="PI-PLC_fam"/>
</dbReference>
<evidence type="ECO:0000256" key="10">
    <source>
        <dbReference type="PIRSR" id="PIRSR000956-1"/>
    </source>
</evidence>
<dbReference type="PRINTS" id="PR00390">
    <property type="entry name" value="PHPHLIPASEC"/>
</dbReference>
<dbReference type="Pfam" id="PF08703">
    <property type="entry name" value="PLC-beta_C"/>
    <property type="match status" value="1"/>
</dbReference>
<dbReference type="GO" id="GO:0004435">
    <property type="term" value="F:phosphatidylinositol-4,5-bisphosphate phospholipase C activity"/>
    <property type="evidence" value="ECO:0007669"/>
    <property type="project" value="UniProtKB-EC"/>
</dbReference>
<dbReference type="PROSITE" id="PS50004">
    <property type="entry name" value="C2"/>
    <property type="match status" value="1"/>
</dbReference>
<evidence type="ECO:0000313" key="17">
    <source>
        <dbReference type="Ensembl" id="ENSDCDP00010038416.1"/>
    </source>
</evidence>
<evidence type="ECO:0000256" key="7">
    <source>
        <dbReference type="ARBA" id="ARBA00023224"/>
    </source>
</evidence>
<dbReference type="PROSITE" id="PS50007">
    <property type="entry name" value="PIPLC_X_DOMAIN"/>
    <property type="match status" value="1"/>
</dbReference>
<dbReference type="Gene3D" id="2.60.40.150">
    <property type="entry name" value="C2 domain"/>
    <property type="match status" value="1"/>
</dbReference>
<dbReference type="GeneTree" id="ENSGT00940000159326"/>
<dbReference type="SUPFAM" id="SSF47473">
    <property type="entry name" value="EF-hand"/>
    <property type="match status" value="1"/>
</dbReference>
<protein>
    <recommendedName>
        <fullName evidence="1 12">Phosphoinositide phospholipase C</fullName>
        <ecNumber evidence="1 12">3.1.4.11</ecNumber>
    </recommendedName>
</protein>
<dbReference type="FunFam" id="3.20.20.190:FF:000039">
    <property type="entry name" value="Phosphoinositide phospholipase C"/>
    <property type="match status" value="1"/>
</dbReference>
<dbReference type="GO" id="GO:0005509">
    <property type="term" value="F:calcium ion binding"/>
    <property type="evidence" value="ECO:0007669"/>
    <property type="project" value="InterPro"/>
</dbReference>
<dbReference type="InterPro" id="IPR014815">
    <property type="entry name" value="PLC-beta_C"/>
</dbReference>
<keyword evidence="13" id="KW-0175">Coiled coil</keyword>
<dbReference type="SMART" id="SM00239">
    <property type="entry name" value="C2"/>
    <property type="match status" value="1"/>
</dbReference>
<dbReference type="SUPFAM" id="SSF49562">
    <property type="entry name" value="C2 domain (Calcium/lipid-binding domain, CaLB)"/>
    <property type="match status" value="1"/>
</dbReference>
<feature type="binding site" evidence="11">
    <location>
        <position position="336"/>
    </location>
    <ligand>
        <name>Ca(2+)</name>
        <dbReference type="ChEBI" id="CHEBI:29108"/>
    </ligand>
</feature>
<feature type="region of interest" description="Disordered" evidence="14">
    <location>
        <begin position="446"/>
        <end position="473"/>
    </location>
</feature>
<dbReference type="Pfam" id="PF00168">
    <property type="entry name" value="C2"/>
    <property type="match status" value="1"/>
</dbReference>
<dbReference type="Proteomes" id="UP000694580">
    <property type="component" value="Chromosome 1"/>
</dbReference>
<reference evidence="17" key="3">
    <citation type="submission" date="2025-09" db="UniProtKB">
        <authorList>
            <consortium name="Ensembl"/>
        </authorList>
    </citation>
    <scope>IDENTIFICATION</scope>
</reference>
<feature type="binding site" evidence="11">
    <location>
        <position position="387"/>
    </location>
    <ligand>
        <name>Ca(2+)</name>
        <dbReference type="ChEBI" id="CHEBI:29108"/>
    </ligand>
</feature>
<dbReference type="SUPFAM" id="SSF69989">
    <property type="entry name" value="C-terminal domain of PLC-beta"/>
    <property type="match status" value="1"/>
</dbReference>
<evidence type="ECO:0000256" key="11">
    <source>
        <dbReference type="PIRSR" id="PIRSR000956-2"/>
    </source>
</evidence>
<organism evidence="17 18">
    <name type="scientific">Denticeps clupeoides</name>
    <name type="common">denticle herring</name>
    <dbReference type="NCBI Taxonomy" id="299321"/>
    <lineage>
        <taxon>Eukaryota</taxon>
        <taxon>Metazoa</taxon>
        <taxon>Chordata</taxon>
        <taxon>Craniata</taxon>
        <taxon>Vertebrata</taxon>
        <taxon>Euteleostomi</taxon>
        <taxon>Actinopterygii</taxon>
        <taxon>Neopterygii</taxon>
        <taxon>Teleostei</taxon>
        <taxon>Clupei</taxon>
        <taxon>Clupeiformes</taxon>
        <taxon>Denticipitoidei</taxon>
        <taxon>Denticipitidae</taxon>
        <taxon>Denticeps</taxon>
    </lineage>
</organism>
<reference evidence="17" key="2">
    <citation type="submission" date="2025-08" db="UniProtKB">
        <authorList>
            <consortium name="Ensembl"/>
        </authorList>
    </citation>
    <scope>IDENTIFICATION</scope>
</reference>
<dbReference type="Gene3D" id="3.20.20.190">
    <property type="entry name" value="Phosphatidylinositol (PI) phosphodiesterase"/>
    <property type="match status" value="1"/>
</dbReference>
<feature type="active site" evidence="10">
    <location>
        <position position="306"/>
    </location>
</feature>
<dbReference type="PANTHER" id="PTHR10336">
    <property type="entry name" value="PHOSPHOINOSITIDE-SPECIFIC PHOSPHOLIPASE C FAMILY PROTEIN"/>
    <property type="match status" value="1"/>
</dbReference>
<dbReference type="Gene3D" id="1.10.238.10">
    <property type="entry name" value="EF-hand"/>
    <property type="match status" value="1"/>
</dbReference>
<evidence type="ECO:0000256" key="9">
    <source>
        <dbReference type="ARBA" id="ARBA00023726"/>
    </source>
</evidence>
<dbReference type="InterPro" id="IPR000909">
    <property type="entry name" value="PLipase_C_PInositol-sp_X_dom"/>
</dbReference>
<dbReference type="FunFam" id="2.60.40.150:FF:000105">
    <property type="entry name" value="1-phosphatidylinositol 4,5-bisphosphate phosphodiesterase"/>
    <property type="match status" value="1"/>
</dbReference>
<dbReference type="InterPro" id="IPR053945">
    <property type="entry name" value="PLCB1-4-like_EFh"/>
</dbReference>
<keyword evidence="5 12" id="KW-0442">Lipid degradation</keyword>
<evidence type="ECO:0000256" key="5">
    <source>
        <dbReference type="ARBA" id="ARBA00022963"/>
    </source>
</evidence>
<keyword evidence="7" id="KW-0807">Transducer</keyword>
<dbReference type="Pfam" id="PF00388">
    <property type="entry name" value="PI-PLC-X"/>
    <property type="match status" value="1"/>
</dbReference>
<evidence type="ECO:0000313" key="18">
    <source>
        <dbReference type="Proteomes" id="UP000694580"/>
    </source>
</evidence>
<keyword evidence="4 11" id="KW-0106">Calcium</keyword>
<dbReference type="GO" id="GO:0046488">
    <property type="term" value="P:phosphatidylinositol metabolic process"/>
    <property type="evidence" value="ECO:0007669"/>
    <property type="project" value="TreeGrafter"/>
</dbReference>
<name>A0AAY4D1V3_9TELE</name>
<dbReference type="Ensembl" id="ENSDCDT00010048028.1">
    <property type="protein sequence ID" value="ENSDCDP00010038416.1"/>
    <property type="gene ID" value="ENSDCDG00010024787.1"/>
</dbReference>
<evidence type="ECO:0000256" key="2">
    <source>
        <dbReference type="ARBA" id="ARBA00022553"/>
    </source>
</evidence>
<dbReference type="SUPFAM" id="SSF51695">
    <property type="entry name" value="PLC-like phosphodiesterases"/>
    <property type="match status" value="1"/>
</dbReference>
<keyword evidence="6 12" id="KW-0443">Lipid metabolism</keyword>
<dbReference type="InterPro" id="IPR016280">
    <property type="entry name" value="PLC-beta"/>
</dbReference>
<keyword evidence="18" id="KW-1185">Reference proteome</keyword>
<keyword evidence="11" id="KW-0479">Metal-binding</keyword>
<evidence type="ECO:0000256" key="4">
    <source>
        <dbReference type="ARBA" id="ARBA00022837"/>
    </source>
</evidence>
<dbReference type="PANTHER" id="PTHR10336:SF10">
    <property type="entry name" value="1-PHOSPHATIDYLINOSITOL 4,5-BISPHOSPHATE PHOSPHODIESTERASE BETA-2"/>
    <property type="match status" value="1"/>
</dbReference>
<dbReference type="CDD" id="cd13361">
    <property type="entry name" value="PH_PLC_beta"/>
    <property type="match status" value="1"/>
</dbReference>
<gene>
    <name evidence="17" type="primary">PLCB2</name>
</gene>
<dbReference type="SMART" id="SM00149">
    <property type="entry name" value="PLCYc"/>
    <property type="match status" value="1"/>
</dbReference>
<dbReference type="Pfam" id="PF17787">
    <property type="entry name" value="PH_14"/>
    <property type="match status" value="1"/>
</dbReference>
<reference evidence="17 18" key="1">
    <citation type="submission" date="2020-06" db="EMBL/GenBank/DDBJ databases">
        <authorList>
            <consortium name="Wellcome Sanger Institute Data Sharing"/>
        </authorList>
    </citation>
    <scope>NUCLEOTIDE SEQUENCE [LARGE SCALE GENOMIC DNA]</scope>
</reference>
<dbReference type="GO" id="GO:0016042">
    <property type="term" value="P:lipid catabolic process"/>
    <property type="evidence" value="ECO:0007669"/>
    <property type="project" value="UniProtKB-KW"/>
</dbReference>
<dbReference type="AlphaFoldDB" id="A0AAY4D1V3"/>